<feature type="domain" description="DDH" evidence="7">
    <location>
        <begin position="87"/>
        <end position="241"/>
    </location>
</feature>
<feature type="domain" description="RecJ OB" evidence="9">
    <location>
        <begin position="474"/>
        <end position="573"/>
    </location>
</feature>
<proteinExistence type="inferred from homology"/>
<feature type="domain" description="DHHA1" evidence="8">
    <location>
        <begin position="360"/>
        <end position="460"/>
    </location>
</feature>
<dbReference type="InterPro" id="IPR041122">
    <property type="entry name" value="RecJ_OB"/>
</dbReference>
<evidence type="ECO:0000256" key="3">
    <source>
        <dbReference type="ARBA" id="ARBA00022722"/>
    </source>
</evidence>
<dbReference type="GO" id="GO:0006310">
    <property type="term" value="P:DNA recombination"/>
    <property type="evidence" value="ECO:0007669"/>
    <property type="project" value="InterPro"/>
</dbReference>
<evidence type="ECO:0000256" key="4">
    <source>
        <dbReference type="ARBA" id="ARBA00022801"/>
    </source>
</evidence>
<keyword evidence="3" id="KW-0540">Nuclease</keyword>
<accession>A0A5C8ZCM1</accession>
<dbReference type="OrthoDB" id="9809852at2"/>
<dbReference type="AlphaFoldDB" id="A0A5C8ZCM1"/>
<dbReference type="InterPro" id="IPR038763">
    <property type="entry name" value="DHH_sf"/>
</dbReference>
<dbReference type="Gene3D" id="3.10.310.30">
    <property type="match status" value="1"/>
</dbReference>
<keyword evidence="11" id="KW-1185">Reference proteome</keyword>
<dbReference type="SUPFAM" id="SSF64182">
    <property type="entry name" value="DHH phosphoesterases"/>
    <property type="match status" value="1"/>
</dbReference>
<evidence type="ECO:0000259" key="8">
    <source>
        <dbReference type="Pfam" id="PF02272"/>
    </source>
</evidence>
<comment type="similarity">
    <text evidence="1">Belongs to the RecJ family.</text>
</comment>
<dbReference type="NCBIfam" id="TIGR00644">
    <property type="entry name" value="recJ"/>
    <property type="match status" value="1"/>
</dbReference>
<dbReference type="GO" id="GO:0006281">
    <property type="term" value="P:DNA repair"/>
    <property type="evidence" value="ECO:0007669"/>
    <property type="project" value="InterPro"/>
</dbReference>
<evidence type="ECO:0000256" key="5">
    <source>
        <dbReference type="ARBA" id="ARBA00022839"/>
    </source>
</evidence>
<dbReference type="FunFam" id="3.90.1640.30:FF:000001">
    <property type="entry name" value="Single-stranded-DNA-specific exonuclease RecJ"/>
    <property type="match status" value="1"/>
</dbReference>
<evidence type="ECO:0000256" key="6">
    <source>
        <dbReference type="SAM" id="MobiDB-lite"/>
    </source>
</evidence>
<protein>
    <recommendedName>
        <fullName evidence="2">Single-stranded-DNA-specific exonuclease RecJ</fullName>
    </recommendedName>
</protein>
<dbReference type="EMBL" id="VKAD01000001">
    <property type="protein sequence ID" value="TXR54913.1"/>
    <property type="molecule type" value="Genomic_DNA"/>
</dbReference>
<dbReference type="Proteomes" id="UP000321764">
    <property type="component" value="Unassembled WGS sequence"/>
</dbReference>
<gene>
    <name evidence="10" type="primary">recJ</name>
    <name evidence="10" type="ORF">FME95_00520</name>
</gene>
<reference evidence="10 11" key="1">
    <citation type="submission" date="2019-07" db="EMBL/GenBank/DDBJ databases">
        <title>Reinekea sp. strain SSH23 genome sequencing and assembly.</title>
        <authorList>
            <person name="Kim I."/>
        </authorList>
    </citation>
    <scope>NUCLEOTIDE SEQUENCE [LARGE SCALE GENOMIC DNA]</scope>
    <source>
        <strain evidence="10 11">SSH23</strain>
    </source>
</reference>
<dbReference type="GO" id="GO:0003676">
    <property type="term" value="F:nucleic acid binding"/>
    <property type="evidence" value="ECO:0007669"/>
    <property type="project" value="InterPro"/>
</dbReference>
<comment type="caution">
    <text evidence="10">The sequence shown here is derived from an EMBL/GenBank/DDBJ whole genome shotgun (WGS) entry which is preliminary data.</text>
</comment>
<evidence type="ECO:0000256" key="1">
    <source>
        <dbReference type="ARBA" id="ARBA00005915"/>
    </source>
</evidence>
<evidence type="ECO:0000259" key="9">
    <source>
        <dbReference type="Pfam" id="PF17768"/>
    </source>
</evidence>
<dbReference type="InterPro" id="IPR051673">
    <property type="entry name" value="SSDNA_exonuclease_RecJ"/>
</dbReference>
<dbReference type="InterPro" id="IPR001667">
    <property type="entry name" value="DDH_dom"/>
</dbReference>
<keyword evidence="4" id="KW-0378">Hydrolase</keyword>
<dbReference type="GO" id="GO:0008409">
    <property type="term" value="F:5'-3' exonuclease activity"/>
    <property type="evidence" value="ECO:0007669"/>
    <property type="project" value="InterPro"/>
</dbReference>
<sequence length="580" mass="63228">MSVAGVKVQTRRQQAADQSVGEANSPTDHHARSVHPDPLLNRLYLARGIRHADELETSMQALLDWQSLKGIDQAVELLLAARQQQQRVMIVGDYDADGATSTALAMLGLSAMGLNVQYQLPNRFEYGYGLSPAIVELVLQQQPDLILTVDNGISSFDGIALAKQHGVKVLVTDHHLPADTLPNADAIVNPNQPGCAFASKAACGCTVMFYVLIALRAALREQGEQALPNLAQWLDLVALATIADVVPLDKNNRMLVSNGLQRIRQGRMRPGMKALFEVSGRDWQFASSEDFGFSLGPRLNAAGRLGDMSVGVQLLLTEQPAHAHQLATDLQNLNSERRQIEASMLHEVERIMGDLTENTAAYSQVVFGDSWHEGVIGILASRIKDRIYRPVVAFARDDNGELKGSARSIKGIHLRDCLDWLSKQQPELILKFGGHAMAAGLTIREADLAAFTQGFEQAVQQLAEAEALTQQLWVDGELGAQELNLANALTLEQAGPWGQSFPAPSFYGEFAVSDSRVLAGKHLKLTLVNGQNSLAAIAFNVPQEHLAQTVNQVRGVYQLSCNRFRGATTLQLVFSNIEID</sequence>
<evidence type="ECO:0000256" key="2">
    <source>
        <dbReference type="ARBA" id="ARBA00019841"/>
    </source>
</evidence>
<dbReference type="PANTHER" id="PTHR30255">
    <property type="entry name" value="SINGLE-STRANDED-DNA-SPECIFIC EXONUCLEASE RECJ"/>
    <property type="match status" value="1"/>
</dbReference>
<organism evidence="10 11">
    <name type="scientific">Reinekea thalattae</name>
    <dbReference type="NCBI Taxonomy" id="2593301"/>
    <lineage>
        <taxon>Bacteria</taxon>
        <taxon>Pseudomonadati</taxon>
        <taxon>Pseudomonadota</taxon>
        <taxon>Gammaproteobacteria</taxon>
        <taxon>Oceanospirillales</taxon>
        <taxon>Saccharospirillaceae</taxon>
        <taxon>Reinekea</taxon>
    </lineage>
</organism>
<dbReference type="Gene3D" id="3.90.1640.30">
    <property type="match status" value="1"/>
</dbReference>
<dbReference type="Pfam" id="PF01368">
    <property type="entry name" value="DHH"/>
    <property type="match status" value="1"/>
</dbReference>
<dbReference type="PANTHER" id="PTHR30255:SF2">
    <property type="entry name" value="SINGLE-STRANDED-DNA-SPECIFIC EXONUCLEASE RECJ"/>
    <property type="match status" value="1"/>
</dbReference>
<evidence type="ECO:0000313" key="10">
    <source>
        <dbReference type="EMBL" id="TXR54913.1"/>
    </source>
</evidence>
<dbReference type="InterPro" id="IPR003156">
    <property type="entry name" value="DHHA1_dom"/>
</dbReference>
<dbReference type="Pfam" id="PF17768">
    <property type="entry name" value="RecJ_OB"/>
    <property type="match status" value="1"/>
</dbReference>
<evidence type="ECO:0000259" key="7">
    <source>
        <dbReference type="Pfam" id="PF01368"/>
    </source>
</evidence>
<keyword evidence="5 10" id="KW-0269">Exonuclease</keyword>
<name>A0A5C8ZCM1_9GAMM</name>
<dbReference type="Pfam" id="PF02272">
    <property type="entry name" value="DHHA1"/>
    <property type="match status" value="1"/>
</dbReference>
<feature type="region of interest" description="Disordered" evidence="6">
    <location>
        <begin position="1"/>
        <end position="35"/>
    </location>
</feature>
<dbReference type="InterPro" id="IPR004610">
    <property type="entry name" value="RecJ"/>
</dbReference>
<evidence type="ECO:0000313" key="11">
    <source>
        <dbReference type="Proteomes" id="UP000321764"/>
    </source>
</evidence>
<feature type="compositionally biased region" description="Polar residues" evidence="6">
    <location>
        <begin position="11"/>
        <end position="26"/>
    </location>
</feature>